<feature type="transmembrane region" description="Helical" evidence="1">
    <location>
        <begin position="46"/>
        <end position="67"/>
    </location>
</feature>
<reference evidence="2 3" key="1">
    <citation type="submission" date="2016-10" db="EMBL/GenBank/DDBJ databases">
        <title>Draft Genome sequence of Roseomonas sp. strain M3.</title>
        <authorList>
            <person name="Subhash Y."/>
            <person name="Lee S."/>
        </authorList>
    </citation>
    <scope>NUCLEOTIDE SEQUENCE [LARGE SCALE GENOMIC DNA]</scope>
    <source>
        <strain evidence="2 3">M3</strain>
    </source>
</reference>
<keyword evidence="1" id="KW-1133">Transmembrane helix</keyword>
<comment type="caution">
    <text evidence="2">The sequence shown here is derived from an EMBL/GenBank/DDBJ whole genome shotgun (WGS) entry which is preliminary data.</text>
</comment>
<organism evidence="2 3">
    <name type="scientific">Teichococcus deserti</name>
    <dbReference type="NCBI Taxonomy" id="1817963"/>
    <lineage>
        <taxon>Bacteria</taxon>
        <taxon>Pseudomonadati</taxon>
        <taxon>Pseudomonadota</taxon>
        <taxon>Alphaproteobacteria</taxon>
        <taxon>Acetobacterales</taxon>
        <taxon>Roseomonadaceae</taxon>
        <taxon>Roseomonas</taxon>
    </lineage>
</organism>
<feature type="transmembrane region" description="Helical" evidence="1">
    <location>
        <begin position="79"/>
        <end position="99"/>
    </location>
</feature>
<keyword evidence="1" id="KW-0812">Transmembrane</keyword>
<dbReference type="RefSeq" id="WP_076960511.1">
    <property type="nucleotide sequence ID" value="NZ_MLCO01000425.1"/>
</dbReference>
<evidence type="ECO:0000313" key="2">
    <source>
        <dbReference type="EMBL" id="ONG44591.1"/>
    </source>
</evidence>
<proteinExistence type="predicted"/>
<name>A0A1V2GUG9_9PROT</name>
<protein>
    <submittedName>
        <fullName evidence="2">Uncharacterized protein</fullName>
    </submittedName>
</protein>
<sequence>MITWTELGAVLALTLFATLGVAGILWRPLHDLLERIWQSPVPARFWTRFATLIMVSCAVFIVCLTLGRSGASVEMARHALGLIAFAILCGLFILGIVMADMARPRAPLPAARPGPEA</sequence>
<evidence type="ECO:0000256" key="1">
    <source>
        <dbReference type="SAM" id="Phobius"/>
    </source>
</evidence>
<accession>A0A1V2GUG9</accession>
<dbReference type="EMBL" id="MLCO01000425">
    <property type="protein sequence ID" value="ONG44591.1"/>
    <property type="molecule type" value="Genomic_DNA"/>
</dbReference>
<dbReference type="OrthoDB" id="7356882at2"/>
<gene>
    <name evidence="2" type="ORF">BKE38_28080</name>
</gene>
<keyword evidence="3" id="KW-1185">Reference proteome</keyword>
<evidence type="ECO:0000313" key="3">
    <source>
        <dbReference type="Proteomes" id="UP000188879"/>
    </source>
</evidence>
<keyword evidence="1" id="KW-0472">Membrane</keyword>
<dbReference type="AlphaFoldDB" id="A0A1V2GUG9"/>
<dbReference type="Proteomes" id="UP000188879">
    <property type="component" value="Unassembled WGS sequence"/>
</dbReference>